<feature type="transmembrane region" description="Helical" evidence="5">
    <location>
        <begin position="151"/>
        <end position="172"/>
    </location>
</feature>
<feature type="transmembrane region" description="Helical" evidence="5">
    <location>
        <begin position="118"/>
        <end position="139"/>
    </location>
</feature>
<dbReference type="InterPro" id="IPR020846">
    <property type="entry name" value="MFS_dom"/>
</dbReference>
<dbReference type="PANTHER" id="PTHR23503">
    <property type="entry name" value="SOLUTE CARRIER FAMILY 2"/>
    <property type="match status" value="1"/>
</dbReference>
<evidence type="ECO:0000313" key="7">
    <source>
        <dbReference type="Proteomes" id="UP000887566"/>
    </source>
</evidence>
<feature type="transmembrane region" description="Helical" evidence="5">
    <location>
        <begin position="331"/>
        <end position="354"/>
    </location>
</feature>
<protein>
    <submittedName>
        <fullName evidence="8">Major facilitator superfamily (MFS) profile domain-containing protein</fullName>
    </submittedName>
</protein>
<feature type="transmembrane region" description="Helical" evidence="5">
    <location>
        <begin position="265"/>
        <end position="287"/>
    </location>
</feature>
<dbReference type="InterPro" id="IPR003663">
    <property type="entry name" value="Sugar/inositol_transpt"/>
</dbReference>
<accession>A0A914WTL4</accession>
<keyword evidence="3 5" id="KW-1133">Transmembrane helix</keyword>
<feature type="transmembrane region" description="Helical" evidence="5">
    <location>
        <begin position="426"/>
        <end position="448"/>
    </location>
</feature>
<evidence type="ECO:0000313" key="8">
    <source>
        <dbReference type="WBParaSite" id="PSAMB.scaffold4815size13460.g25278.t1"/>
    </source>
</evidence>
<feature type="transmembrane region" description="Helical" evidence="5">
    <location>
        <begin position="401"/>
        <end position="420"/>
    </location>
</feature>
<sequence length="487" mass="53624">MLPPWRLLLTGAFVTLGGSFHFGYSLSVVNPTVFLFQKFLNQSLSEHYGLTIDELGFRFLWSAVAGLVMLGAMAGALIMPKLSQKVGRKRGLIISSILLLISFPTMGLSKVVDAFEMFAAGRFLCGVGIGMATGFQGLYLTEISPIKFRGFMGMLIGMAVSMGFILGSVFGLPQVFGTAELWPVAFYIEATPTILLLIFLMRARETPTYLLVVGQRDEARQSIVYYHGADANVEAVIKTIEQELELQTEQMSFWQIWLHRPIRNAAFIAIMLNVTVSFSGIMAFSYFGTSLLKAIGMSDDAAGYANAGSTTVGILSAVVSTILVERTGRKTLIMISLISLAILNTLMFIVVFIFERTNASFLGYFFLLFITLFNFLFGCGMGPLAWFIGTELSPQYARSKVQSLGISSQYITSFLSPIIYFPLEELVGPFSFFLFIIPLCTTAVYFYWRLPETKNREIGDIMLDLGAKTKSNGSVLLANSSSSLTVV</sequence>
<dbReference type="PROSITE" id="PS00217">
    <property type="entry name" value="SUGAR_TRANSPORT_2"/>
    <property type="match status" value="1"/>
</dbReference>
<dbReference type="AlphaFoldDB" id="A0A914WTL4"/>
<reference evidence="8" key="1">
    <citation type="submission" date="2022-11" db="UniProtKB">
        <authorList>
            <consortium name="WormBaseParasite"/>
        </authorList>
    </citation>
    <scope>IDENTIFICATION</scope>
</reference>
<organism evidence="7 8">
    <name type="scientific">Plectus sambesii</name>
    <dbReference type="NCBI Taxonomy" id="2011161"/>
    <lineage>
        <taxon>Eukaryota</taxon>
        <taxon>Metazoa</taxon>
        <taxon>Ecdysozoa</taxon>
        <taxon>Nematoda</taxon>
        <taxon>Chromadorea</taxon>
        <taxon>Plectida</taxon>
        <taxon>Plectina</taxon>
        <taxon>Plectoidea</taxon>
        <taxon>Plectidae</taxon>
        <taxon>Plectus</taxon>
    </lineage>
</organism>
<dbReference type="PANTHER" id="PTHR23503:SF106">
    <property type="entry name" value="MAJOR FACILITATOR SUPERFAMILY (MFS) PROFILE DOMAIN-CONTAINING PROTEIN"/>
    <property type="match status" value="1"/>
</dbReference>
<dbReference type="InterPro" id="IPR045263">
    <property type="entry name" value="GLUT"/>
</dbReference>
<feature type="transmembrane region" description="Helical" evidence="5">
    <location>
        <begin position="184"/>
        <end position="201"/>
    </location>
</feature>
<evidence type="ECO:0000256" key="4">
    <source>
        <dbReference type="ARBA" id="ARBA00023136"/>
    </source>
</evidence>
<feature type="transmembrane region" description="Helical" evidence="5">
    <location>
        <begin position="59"/>
        <end position="79"/>
    </location>
</feature>
<evidence type="ECO:0000256" key="5">
    <source>
        <dbReference type="SAM" id="Phobius"/>
    </source>
</evidence>
<feature type="transmembrane region" description="Helical" evidence="5">
    <location>
        <begin position="366"/>
        <end position="389"/>
    </location>
</feature>
<dbReference type="Pfam" id="PF00083">
    <property type="entry name" value="Sugar_tr"/>
    <property type="match status" value="1"/>
</dbReference>
<proteinExistence type="predicted"/>
<keyword evidence="7" id="KW-1185">Reference proteome</keyword>
<keyword evidence="4 5" id="KW-0472">Membrane</keyword>
<evidence type="ECO:0000256" key="2">
    <source>
        <dbReference type="ARBA" id="ARBA00022692"/>
    </source>
</evidence>
<dbReference type="SUPFAM" id="SSF103473">
    <property type="entry name" value="MFS general substrate transporter"/>
    <property type="match status" value="1"/>
</dbReference>
<evidence type="ECO:0000256" key="3">
    <source>
        <dbReference type="ARBA" id="ARBA00022989"/>
    </source>
</evidence>
<feature type="domain" description="Major facilitator superfamily (MFS) profile" evidence="6">
    <location>
        <begin position="11"/>
        <end position="454"/>
    </location>
</feature>
<dbReference type="PRINTS" id="PR00171">
    <property type="entry name" value="SUGRTRNSPORT"/>
</dbReference>
<comment type="subcellular location">
    <subcellularLocation>
        <location evidence="1">Membrane</location>
        <topology evidence="1">Multi-pass membrane protein</topology>
    </subcellularLocation>
</comment>
<evidence type="ECO:0000256" key="1">
    <source>
        <dbReference type="ARBA" id="ARBA00004141"/>
    </source>
</evidence>
<dbReference type="WBParaSite" id="PSAMB.scaffold4815size13460.g25278.t1">
    <property type="protein sequence ID" value="PSAMB.scaffold4815size13460.g25278.t1"/>
    <property type="gene ID" value="PSAMB.scaffold4815size13460.g25278"/>
</dbReference>
<feature type="transmembrane region" description="Helical" evidence="5">
    <location>
        <begin position="91"/>
        <end position="112"/>
    </location>
</feature>
<dbReference type="Gene3D" id="1.20.1250.20">
    <property type="entry name" value="MFS general substrate transporter like domains"/>
    <property type="match status" value="1"/>
</dbReference>
<dbReference type="InterPro" id="IPR005828">
    <property type="entry name" value="MFS_sugar_transport-like"/>
</dbReference>
<keyword evidence="2 5" id="KW-0812">Transmembrane</keyword>
<dbReference type="GO" id="GO:0015149">
    <property type="term" value="F:hexose transmembrane transporter activity"/>
    <property type="evidence" value="ECO:0007669"/>
    <property type="project" value="TreeGrafter"/>
</dbReference>
<dbReference type="GO" id="GO:0016020">
    <property type="term" value="C:membrane"/>
    <property type="evidence" value="ECO:0007669"/>
    <property type="project" value="UniProtKB-SubCell"/>
</dbReference>
<dbReference type="PROSITE" id="PS50850">
    <property type="entry name" value="MFS"/>
    <property type="match status" value="1"/>
</dbReference>
<name>A0A914WTL4_9BILA</name>
<dbReference type="InterPro" id="IPR036259">
    <property type="entry name" value="MFS_trans_sf"/>
</dbReference>
<feature type="transmembrane region" description="Helical" evidence="5">
    <location>
        <begin position="307"/>
        <end position="324"/>
    </location>
</feature>
<dbReference type="Proteomes" id="UP000887566">
    <property type="component" value="Unplaced"/>
</dbReference>
<dbReference type="InterPro" id="IPR005829">
    <property type="entry name" value="Sugar_transporter_CS"/>
</dbReference>
<evidence type="ECO:0000259" key="6">
    <source>
        <dbReference type="PROSITE" id="PS50850"/>
    </source>
</evidence>